<proteinExistence type="predicted"/>
<dbReference type="GO" id="GO:0110001">
    <property type="term" value="C:toxin-antitoxin complex"/>
    <property type="evidence" value="ECO:0007669"/>
    <property type="project" value="InterPro"/>
</dbReference>
<dbReference type="EMBL" id="RAHH01000011">
    <property type="protein sequence ID" value="RJT44268.1"/>
    <property type="molecule type" value="Genomic_DNA"/>
</dbReference>
<name>A0A419N9F9_9GAMM</name>
<reference evidence="1 2" key="1">
    <citation type="submission" date="2018-09" db="EMBL/GenBank/DDBJ databases">
        <authorList>
            <person name="Le Fleche-Mateos A."/>
        </authorList>
    </citation>
    <scope>NUCLEOTIDE SEQUENCE [LARGE SCALE GENOMIC DNA]</scope>
    <source>
        <strain evidence="1 2">DSM 27399</strain>
    </source>
</reference>
<dbReference type="InterPro" id="IPR021679">
    <property type="entry name" value="Toxin_endonuclease_YhaV"/>
</dbReference>
<dbReference type="OrthoDB" id="515905at2"/>
<evidence type="ECO:0000313" key="1">
    <source>
        <dbReference type="EMBL" id="RJT44268.1"/>
    </source>
</evidence>
<keyword evidence="2" id="KW-1185">Reference proteome</keyword>
<evidence type="ECO:0000313" key="2">
    <source>
        <dbReference type="Proteomes" id="UP000284908"/>
    </source>
</evidence>
<dbReference type="Proteomes" id="UP000284908">
    <property type="component" value="Unassembled WGS sequence"/>
</dbReference>
<dbReference type="Pfam" id="PF11663">
    <property type="entry name" value="Toxin_YhaV"/>
    <property type="match status" value="1"/>
</dbReference>
<protein>
    <submittedName>
        <fullName evidence="1">Type II toxin-antitoxin system YhaV family toxin</fullName>
    </submittedName>
</protein>
<comment type="caution">
    <text evidence="1">The sequence shown here is derived from an EMBL/GenBank/DDBJ whole genome shotgun (WGS) entry which is preliminary data.</text>
</comment>
<dbReference type="AlphaFoldDB" id="A0A419N9F9"/>
<gene>
    <name evidence="1" type="ORF">D6C13_10975</name>
</gene>
<sequence>MHNQALEINGWTLLAHPLILQQIQELTDQVVLLRRKDPAGYKSKNATKRLAAINKLMFDAIPQDPARSEFRQGDTLGGEFSHWFRAKFFQQYRLFFRYNLKSRIIIYAWVNDDKELRAYESKTDAYRVFSKMLKSGKPPDNWQALWEESRNVVTQEGQP</sequence>
<accession>A0A419N9F9</accession>
<organism evidence="1 2">
    <name type="scientific">Rahnella woolbedingensis</name>
    <dbReference type="NCBI Taxonomy" id="1510574"/>
    <lineage>
        <taxon>Bacteria</taxon>
        <taxon>Pseudomonadati</taxon>
        <taxon>Pseudomonadota</taxon>
        <taxon>Gammaproteobacteria</taxon>
        <taxon>Enterobacterales</taxon>
        <taxon>Yersiniaceae</taxon>
        <taxon>Rahnella</taxon>
    </lineage>
</organism>
<dbReference type="RefSeq" id="WP_120132783.1">
    <property type="nucleotide sequence ID" value="NZ_RAHH01000011.1"/>
</dbReference>
<dbReference type="GO" id="GO:0004540">
    <property type="term" value="F:RNA nuclease activity"/>
    <property type="evidence" value="ECO:0007669"/>
    <property type="project" value="InterPro"/>
</dbReference>